<reference evidence="7 8" key="1">
    <citation type="journal article" date="2007" name="Nature">
        <title>Evolution of genes and genomes on the Drosophila phylogeny.</title>
        <authorList>
            <consortium name="Drosophila 12 Genomes Consortium"/>
            <person name="Clark A.G."/>
            <person name="Eisen M.B."/>
            <person name="Smith D.R."/>
            <person name="Bergman C.M."/>
            <person name="Oliver B."/>
            <person name="Markow T.A."/>
            <person name="Kaufman T.C."/>
            <person name="Kellis M."/>
            <person name="Gelbart W."/>
            <person name="Iyer V.N."/>
            <person name="Pollard D.A."/>
            <person name="Sackton T.B."/>
            <person name="Larracuente A.M."/>
            <person name="Singh N.D."/>
            <person name="Abad J.P."/>
            <person name="Abt D.N."/>
            <person name="Adryan B."/>
            <person name="Aguade M."/>
            <person name="Akashi H."/>
            <person name="Anderson W.W."/>
            <person name="Aquadro C.F."/>
            <person name="Ardell D.H."/>
            <person name="Arguello R."/>
            <person name="Artieri C.G."/>
            <person name="Barbash D.A."/>
            <person name="Barker D."/>
            <person name="Barsanti P."/>
            <person name="Batterham P."/>
            <person name="Batzoglou S."/>
            <person name="Begun D."/>
            <person name="Bhutkar A."/>
            <person name="Blanco E."/>
            <person name="Bosak S.A."/>
            <person name="Bradley R.K."/>
            <person name="Brand A.D."/>
            <person name="Brent M.R."/>
            <person name="Brooks A.N."/>
            <person name="Brown R.H."/>
            <person name="Butlin R.K."/>
            <person name="Caggese C."/>
            <person name="Calvi B.R."/>
            <person name="Bernardo de Carvalho A."/>
            <person name="Caspi A."/>
            <person name="Castrezana S."/>
            <person name="Celniker S.E."/>
            <person name="Chang J.L."/>
            <person name="Chapple C."/>
            <person name="Chatterji S."/>
            <person name="Chinwalla A."/>
            <person name="Civetta A."/>
            <person name="Clifton S.W."/>
            <person name="Comeron J.M."/>
            <person name="Costello J.C."/>
            <person name="Coyne J.A."/>
            <person name="Daub J."/>
            <person name="David R.G."/>
            <person name="Delcher A.L."/>
            <person name="Delehaunty K."/>
            <person name="Do C.B."/>
            <person name="Ebling H."/>
            <person name="Edwards K."/>
            <person name="Eickbush T."/>
            <person name="Evans J.D."/>
            <person name="Filipski A."/>
            <person name="Findeiss S."/>
            <person name="Freyhult E."/>
            <person name="Fulton L."/>
            <person name="Fulton R."/>
            <person name="Garcia A.C."/>
            <person name="Gardiner A."/>
            <person name="Garfield D.A."/>
            <person name="Garvin B.E."/>
            <person name="Gibson G."/>
            <person name="Gilbert D."/>
            <person name="Gnerre S."/>
            <person name="Godfrey J."/>
            <person name="Good R."/>
            <person name="Gotea V."/>
            <person name="Gravely B."/>
            <person name="Greenberg A.J."/>
            <person name="Griffiths-Jones S."/>
            <person name="Gross S."/>
            <person name="Guigo R."/>
            <person name="Gustafson E.A."/>
            <person name="Haerty W."/>
            <person name="Hahn M.W."/>
            <person name="Halligan D.L."/>
            <person name="Halpern A.L."/>
            <person name="Halter G.M."/>
            <person name="Han M.V."/>
            <person name="Heger A."/>
            <person name="Hillier L."/>
            <person name="Hinrichs A.S."/>
            <person name="Holmes I."/>
            <person name="Hoskins R.A."/>
            <person name="Hubisz M.J."/>
            <person name="Hultmark D."/>
            <person name="Huntley M.A."/>
            <person name="Jaffe D.B."/>
            <person name="Jagadeeshan S."/>
            <person name="Jeck W.R."/>
            <person name="Johnson J."/>
            <person name="Jones C.D."/>
            <person name="Jordan W.C."/>
            <person name="Karpen G.H."/>
            <person name="Kataoka E."/>
            <person name="Keightley P.D."/>
            <person name="Kheradpour P."/>
            <person name="Kirkness E.F."/>
            <person name="Koerich L.B."/>
            <person name="Kristiansen K."/>
            <person name="Kudrna D."/>
            <person name="Kulathinal R.J."/>
            <person name="Kumar S."/>
            <person name="Kwok R."/>
            <person name="Lander E."/>
            <person name="Langley C.H."/>
            <person name="Lapoint R."/>
            <person name="Lazzaro B.P."/>
            <person name="Lee S.J."/>
            <person name="Levesque L."/>
            <person name="Li R."/>
            <person name="Lin C.F."/>
            <person name="Lin M.F."/>
            <person name="Lindblad-Toh K."/>
            <person name="Llopart A."/>
            <person name="Long M."/>
            <person name="Low L."/>
            <person name="Lozovsky E."/>
            <person name="Lu J."/>
            <person name="Luo M."/>
            <person name="Machado C.A."/>
            <person name="Makalowski W."/>
            <person name="Marzo M."/>
            <person name="Matsuda M."/>
            <person name="Matzkin L."/>
            <person name="McAllister B."/>
            <person name="McBride C.S."/>
            <person name="McKernan B."/>
            <person name="McKernan K."/>
            <person name="Mendez-Lago M."/>
            <person name="Minx P."/>
            <person name="Mollenhauer M.U."/>
            <person name="Montooth K."/>
            <person name="Mount S.M."/>
            <person name="Mu X."/>
            <person name="Myers E."/>
            <person name="Negre B."/>
            <person name="Newfeld S."/>
            <person name="Nielsen R."/>
            <person name="Noor M.A."/>
            <person name="O'Grady P."/>
            <person name="Pachter L."/>
            <person name="Papaceit M."/>
            <person name="Parisi M.J."/>
            <person name="Parisi M."/>
            <person name="Parts L."/>
            <person name="Pedersen J.S."/>
            <person name="Pesole G."/>
            <person name="Phillippy A.M."/>
            <person name="Ponting C.P."/>
            <person name="Pop M."/>
            <person name="Porcelli D."/>
            <person name="Powell J.R."/>
            <person name="Prohaska S."/>
            <person name="Pruitt K."/>
            <person name="Puig M."/>
            <person name="Quesneville H."/>
            <person name="Ram K.R."/>
            <person name="Rand D."/>
            <person name="Rasmussen M.D."/>
            <person name="Reed L.K."/>
            <person name="Reenan R."/>
            <person name="Reily A."/>
            <person name="Remington K.A."/>
            <person name="Rieger T.T."/>
            <person name="Ritchie M.G."/>
            <person name="Robin C."/>
            <person name="Rogers Y.H."/>
            <person name="Rohde C."/>
            <person name="Rozas J."/>
            <person name="Rubenfield M.J."/>
            <person name="Ruiz A."/>
            <person name="Russo S."/>
            <person name="Salzberg S.L."/>
            <person name="Sanchez-Gracia A."/>
            <person name="Saranga D.J."/>
            <person name="Sato H."/>
            <person name="Schaeffer S.W."/>
            <person name="Schatz M.C."/>
            <person name="Schlenke T."/>
            <person name="Schwartz R."/>
            <person name="Segarra C."/>
            <person name="Singh R.S."/>
            <person name="Sirot L."/>
            <person name="Sirota M."/>
            <person name="Sisneros N.B."/>
            <person name="Smith C.D."/>
            <person name="Smith T.F."/>
            <person name="Spieth J."/>
            <person name="Stage D.E."/>
            <person name="Stark A."/>
            <person name="Stephan W."/>
            <person name="Strausberg R.L."/>
            <person name="Strempel S."/>
            <person name="Sturgill D."/>
            <person name="Sutton G."/>
            <person name="Sutton G.G."/>
            <person name="Tao W."/>
            <person name="Teichmann S."/>
            <person name="Tobari Y.N."/>
            <person name="Tomimura Y."/>
            <person name="Tsolas J.M."/>
            <person name="Valente V.L."/>
            <person name="Venter E."/>
            <person name="Venter J.C."/>
            <person name="Vicario S."/>
            <person name="Vieira F.G."/>
            <person name="Vilella A.J."/>
            <person name="Villasante A."/>
            <person name="Walenz B."/>
            <person name="Wang J."/>
            <person name="Wasserman M."/>
            <person name="Watts T."/>
            <person name="Wilson D."/>
            <person name="Wilson R.K."/>
            <person name="Wing R.A."/>
            <person name="Wolfner M.F."/>
            <person name="Wong A."/>
            <person name="Wong G.K."/>
            <person name="Wu C.I."/>
            <person name="Wu G."/>
            <person name="Yamamoto D."/>
            <person name="Yang H.P."/>
            <person name="Yang S.P."/>
            <person name="Yorke J.A."/>
            <person name="Yoshida K."/>
            <person name="Zdobnov E."/>
            <person name="Zhang P."/>
            <person name="Zhang Y."/>
            <person name="Zimin A.V."/>
            <person name="Baldwin J."/>
            <person name="Abdouelleil A."/>
            <person name="Abdulkadir J."/>
            <person name="Abebe A."/>
            <person name="Abera B."/>
            <person name="Abreu J."/>
            <person name="Acer S.C."/>
            <person name="Aftuck L."/>
            <person name="Alexander A."/>
            <person name="An P."/>
            <person name="Anderson E."/>
            <person name="Anderson S."/>
            <person name="Arachi H."/>
            <person name="Azer M."/>
            <person name="Bachantsang P."/>
            <person name="Barry A."/>
            <person name="Bayul T."/>
            <person name="Berlin A."/>
            <person name="Bessette D."/>
            <person name="Bloom T."/>
            <person name="Blye J."/>
            <person name="Boguslavskiy L."/>
            <person name="Bonnet C."/>
            <person name="Boukhgalter B."/>
            <person name="Bourzgui I."/>
            <person name="Brown A."/>
            <person name="Cahill P."/>
            <person name="Channer S."/>
            <person name="Cheshatsang Y."/>
            <person name="Chuda L."/>
            <person name="Citroen M."/>
            <person name="Collymore A."/>
            <person name="Cooke P."/>
            <person name="Costello M."/>
            <person name="D'Aco K."/>
            <person name="Daza R."/>
            <person name="De Haan G."/>
            <person name="DeGray S."/>
            <person name="DeMaso C."/>
            <person name="Dhargay N."/>
            <person name="Dooley K."/>
            <person name="Dooley E."/>
            <person name="Doricent M."/>
            <person name="Dorje P."/>
            <person name="Dorjee K."/>
            <person name="Dupes A."/>
            <person name="Elong R."/>
            <person name="Falk J."/>
            <person name="Farina A."/>
            <person name="Faro S."/>
            <person name="Ferguson D."/>
            <person name="Fisher S."/>
            <person name="Foley C.D."/>
            <person name="Franke A."/>
            <person name="Friedrich D."/>
            <person name="Gadbois L."/>
            <person name="Gearin G."/>
            <person name="Gearin C.R."/>
            <person name="Giannoukos G."/>
            <person name="Goode T."/>
            <person name="Graham J."/>
            <person name="Grandbois E."/>
            <person name="Grewal S."/>
            <person name="Gyaltsen K."/>
            <person name="Hafez N."/>
            <person name="Hagos B."/>
            <person name="Hall J."/>
            <person name="Henson C."/>
            <person name="Hollinger A."/>
            <person name="Honan T."/>
            <person name="Huard M.D."/>
            <person name="Hughes L."/>
            <person name="Hurhula B."/>
            <person name="Husby M.E."/>
            <person name="Kamat A."/>
            <person name="Kanga B."/>
            <person name="Kashin S."/>
            <person name="Khazanovich D."/>
            <person name="Kisner P."/>
            <person name="Lance K."/>
            <person name="Lara M."/>
            <person name="Lee W."/>
            <person name="Lennon N."/>
            <person name="Letendre F."/>
            <person name="LeVine R."/>
            <person name="Lipovsky A."/>
            <person name="Liu X."/>
            <person name="Liu J."/>
            <person name="Liu S."/>
            <person name="Lokyitsang T."/>
            <person name="Lokyitsang Y."/>
            <person name="Lubonja R."/>
            <person name="Lui A."/>
            <person name="MacDonald P."/>
            <person name="Magnisalis V."/>
            <person name="Maru K."/>
            <person name="Matthews C."/>
            <person name="McCusker W."/>
            <person name="McDonough S."/>
            <person name="Mehta T."/>
            <person name="Meldrim J."/>
            <person name="Meneus L."/>
            <person name="Mihai O."/>
            <person name="Mihalev A."/>
            <person name="Mihova T."/>
            <person name="Mittelman R."/>
            <person name="Mlenga V."/>
            <person name="Montmayeur A."/>
            <person name="Mulrain L."/>
            <person name="Navidi A."/>
            <person name="Naylor J."/>
            <person name="Negash T."/>
            <person name="Nguyen T."/>
            <person name="Nguyen N."/>
            <person name="Nicol R."/>
            <person name="Norbu C."/>
            <person name="Norbu N."/>
            <person name="Novod N."/>
            <person name="O'Neill B."/>
            <person name="Osman S."/>
            <person name="Markiewicz E."/>
            <person name="Oyono O.L."/>
            <person name="Patti C."/>
            <person name="Phunkhang P."/>
            <person name="Pierre F."/>
            <person name="Priest M."/>
            <person name="Raghuraman S."/>
            <person name="Rege F."/>
            <person name="Reyes R."/>
            <person name="Rise C."/>
            <person name="Rogov P."/>
            <person name="Ross K."/>
            <person name="Ryan E."/>
            <person name="Settipalli S."/>
            <person name="Shea T."/>
            <person name="Sherpa N."/>
            <person name="Shi L."/>
            <person name="Shih D."/>
            <person name="Sparrow T."/>
            <person name="Spaulding J."/>
            <person name="Stalker J."/>
            <person name="Stange-Thomann N."/>
            <person name="Stavropoulos S."/>
            <person name="Stone C."/>
            <person name="Strader C."/>
            <person name="Tesfaye S."/>
            <person name="Thomson T."/>
            <person name="Thoulutsang Y."/>
            <person name="Thoulutsang D."/>
            <person name="Topham K."/>
            <person name="Topping I."/>
            <person name="Tsamla T."/>
            <person name="Vassiliev H."/>
            <person name="Vo A."/>
            <person name="Wangchuk T."/>
            <person name="Wangdi T."/>
            <person name="Weiand M."/>
            <person name="Wilkinson J."/>
            <person name="Wilson A."/>
            <person name="Yadav S."/>
            <person name="Young G."/>
            <person name="Yu Q."/>
            <person name="Zembek L."/>
            <person name="Zhong D."/>
            <person name="Zimmer A."/>
            <person name="Zwirko Z."/>
            <person name="Jaffe D.B."/>
            <person name="Alvarez P."/>
            <person name="Brockman W."/>
            <person name="Butler J."/>
            <person name="Chin C."/>
            <person name="Gnerre S."/>
            <person name="Grabherr M."/>
            <person name="Kleber M."/>
            <person name="Mauceli E."/>
            <person name="MacCallum I."/>
        </authorList>
    </citation>
    <scope>NUCLEOTIDE SEQUENCE [LARGE SCALE GENOMIC DNA]</scope>
    <source>
        <strain evidence="8">Tucson 15010-1051.87</strain>
    </source>
</reference>
<dbReference type="Pfam" id="PF01652">
    <property type="entry name" value="IF4E"/>
    <property type="match status" value="1"/>
</dbReference>
<gene>
    <name evidence="7" type="primary">Dvir\GJ13889</name>
    <name evidence="7" type="ORF">Dvir_GJ13889</name>
</gene>
<dbReference type="PANTHER" id="PTHR11960">
    <property type="entry name" value="EUKARYOTIC TRANSLATION INITIATION FACTOR 4E RELATED"/>
    <property type="match status" value="1"/>
</dbReference>
<evidence type="ECO:0000313" key="8">
    <source>
        <dbReference type="Proteomes" id="UP000008792"/>
    </source>
</evidence>
<evidence type="ECO:0000256" key="2">
    <source>
        <dbReference type="ARBA" id="ARBA00022540"/>
    </source>
</evidence>
<keyword evidence="2 6" id="KW-0396">Initiation factor</keyword>
<dbReference type="Gene3D" id="3.30.760.10">
    <property type="entry name" value="RNA Cap, Translation Initiation Factor Eif4e"/>
    <property type="match status" value="1"/>
</dbReference>
<keyword evidence="5 6" id="KW-0648">Protein biosynthesis</keyword>
<dbReference type="SUPFAM" id="SSF55418">
    <property type="entry name" value="eIF4e-like"/>
    <property type="match status" value="1"/>
</dbReference>
<evidence type="ECO:0000313" key="7">
    <source>
        <dbReference type="EMBL" id="KRF85034.1"/>
    </source>
</evidence>
<keyword evidence="8" id="KW-1185">Reference proteome</keyword>
<evidence type="ECO:0000256" key="1">
    <source>
        <dbReference type="ARBA" id="ARBA00009860"/>
    </source>
</evidence>
<evidence type="ECO:0000256" key="5">
    <source>
        <dbReference type="ARBA" id="ARBA00022917"/>
    </source>
</evidence>
<dbReference type="EMBL" id="CH940647">
    <property type="protein sequence ID" value="KRF85034.1"/>
    <property type="molecule type" value="Genomic_DNA"/>
</dbReference>
<dbReference type="PANTHER" id="PTHR11960:SF8">
    <property type="entry name" value="EUKARYOTIC TRANSLATION INITIATION FACTOR 4E1-RELATED"/>
    <property type="match status" value="1"/>
</dbReference>
<name>A0A0Q9WK73_DROVI</name>
<dbReference type="GO" id="GO:0000340">
    <property type="term" value="F:RNA 7-methylguanosine cap binding"/>
    <property type="evidence" value="ECO:0007669"/>
    <property type="project" value="TreeGrafter"/>
</dbReference>
<sequence length="155" mass="18294">MASAQMQTFESSVFEPNKFLQSRLEQSAHIEKQELLKEREHELESVPEEQNEQTYKIEYKHPLEHVWTLWYLENDRTKHWKDMLNEITQIDSIETFWGLYYTIKTPSELKIGSDYYMFKQGPCGKTRQTSRAVAGCSLSARARSMRSIASGWIFC</sequence>
<proteinExistence type="inferred from homology"/>
<dbReference type="SMR" id="A0A0Q9WK73"/>
<dbReference type="InterPro" id="IPR001040">
    <property type="entry name" value="TIF_eIF_4E"/>
</dbReference>
<dbReference type="GO" id="GO:0003743">
    <property type="term" value="F:translation initiation factor activity"/>
    <property type="evidence" value="ECO:0007669"/>
    <property type="project" value="UniProtKB-KW"/>
</dbReference>
<evidence type="ECO:0000256" key="4">
    <source>
        <dbReference type="ARBA" id="ARBA00022884"/>
    </source>
</evidence>
<dbReference type="AlphaFoldDB" id="A0A0Q9WK73"/>
<organism evidence="7 8">
    <name type="scientific">Drosophila virilis</name>
    <name type="common">Fruit fly</name>
    <dbReference type="NCBI Taxonomy" id="7244"/>
    <lineage>
        <taxon>Eukaryota</taxon>
        <taxon>Metazoa</taxon>
        <taxon>Ecdysozoa</taxon>
        <taxon>Arthropoda</taxon>
        <taxon>Hexapoda</taxon>
        <taxon>Insecta</taxon>
        <taxon>Pterygota</taxon>
        <taxon>Neoptera</taxon>
        <taxon>Endopterygota</taxon>
        <taxon>Diptera</taxon>
        <taxon>Brachycera</taxon>
        <taxon>Muscomorpha</taxon>
        <taxon>Ephydroidea</taxon>
        <taxon>Drosophilidae</taxon>
        <taxon>Drosophila</taxon>
    </lineage>
</organism>
<dbReference type="OrthoDB" id="590761at2759"/>
<evidence type="ECO:0000256" key="6">
    <source>
        <dbReference type="RuleBase" id="RU004374"/>
    </source>
</evidence>
<dbReference type="GO" id="GO:0016281">
    <property type="term" value="C:eukaryotic translation initiation factor 4F complex"/>
    <property type="evidence" value="ECO:0007669"/>
    <property type="project" value="TreeGrafter"/>
</dbReference>
<comment type="similarity">
    <text evidence="1 6">Belongs to the eukaryotic initiation factor 4E family.</text>
</comment>
<protein>
    <submittedName>
        <fullName evidence="7">Uncharacterized protein, isoform B</fullName>
    </submittedName>
</protein>
<dbReference type="Proteomes" id="UP000008792">
    <property type="component" value="Unassembled WGS sequence"/>
</dbReference>
<keyword evidence="3" id="KW-0810">Translation regulation</keyword>
<keyword evidence="4 6" id="KW-0694">RNA-binding</keyword>
<accession>A0A0Q9WK73</accession>
<evidence type="ECO:0000256" key="3">
    <source>
        <dbReference type="ARBA" id="ARBA00022845"/>
    </source>
</evidence>
<dbReference type="InterPro" id="IPR023398">
    <property type="entry name" value="TIF_eIF4e-like"/>
</dbReference>
<dbReference type="GO" id="GO:0006417">
    <property type="term" value="P:regulation of translation"/>
    <property type="evidence" value="ECO:0007669"/>
    <property type="project" value="UniProtKB-KW"/>
</dbReference>